<name>H8L438_FRAAD</name>
<dbReference type="AlphaFoldDB" id="H8L438"/>
<dbReference type="RefSeq" id="WP_014403517.1">
    <property type="nucleotide sequence ID" value="NC_017033.1"/>
</dbReference>
<dbReference type="SUPFAM" id="SSF53807">
    <property type="entry name" value="Helical backbone' metal receptor"/>
    <property type="match status" value="1"/>
</dbReference>
<accession>H8L438</accession>
<dbReference type="HOGENOM" id="CLU_038034_6_0_6"/>
<dbReference type="PANTHER" id="PTHR30535:SF4">
    <property type="entry name" value="HEMIN-BINDING PERIPLASMIC PROTEIN HMUT"/>
    <property type="match status" value="1"/>
</dbReference>
<dbReference type="STRING" id="767434.Fraau_2132"/>
<feature type="domain" description="Fe/B12 periplasmic-binding" evidence="2">
    <location>
        <begin position="28"/>
        <end position="282"/>
    </location>
</feature>
<reference evidence="3" key="1">
    <citation type="submission" date="2012-02" db="EMBL/GenBank/DDBJ databases">
        <title>The complete genome of Frateuria aurantia DSM 6220.</title>
        <authorList>
            <consortium name="US DOE Joint Genome Institute (JGI-PGF)"/>
            <person name="Lucas S."/>
            <person name="Copeland A."/>
            <person name="Lapidus A."/>
            <person name="Glavina del Rio T."/>
            <person name="Dalin E."/>
            <person name="Tice H."/>
            <person name="Bruce D."/>
            <person name="Goodwin L."/>
            <person name="Pitluck S."/>
            <person name="Peters L."/>
            <person name="Ovchinnikova G."/>
            <person name="Teshima H."/>
            <person name="Kyrpides N."/>
            <person name="Mavromatis K."/>
            <person name="Ivanova N."/>
            <person name="Brettin T."/>
            <person name="Detter J.C."/>
            <person name="Han C."/>
            <person name="Larimer F."/>
            <person name="Land M."/>
            <person name="Hauser L."/>
            <person name="Markowitz V."/>
            <person name="Cheng J.-F."/>
            <person name="Hugenholtz P."/>
            <person name="Woyke T."/>
            <person name="Wu D."/>
            <person name="Brambilla E."/>
            <person name="Klenk H.-P."/>
            <person name="Eisen J.A."/>
        </authorList>
    </citation>
    <scope>NUCLEOTIDE SEQUENCE</scope>
    <source>
        <strain evidence="3">DSM 6220</strain>
    </source>
</reference>
<dbReference type="InterPro" id="IPR002491">
    <property type="entry name" value="ABC_transptr_periplasmic_BD"/>
</dbReference>
<dbReference type="Gene3D" id="3.40.50.1980">
    <property type="entry name" value="Nitrogenase molybdenum iron protein domain"/>
    <property type="match status" value="2"/>
</dbReference>
<feature type="signal peptide" evidence="1">
    <location>
        <begin position="1"/>
        <end position="23"/>
    </location>
</feature>
<dbReference type="KEGG" id="fau:Fraau_2132"/>
<organism evidence="3 4">
    <name type="scientific">Frateuria aurantia (strain ATCC 33424 / DSM 6220 / KCTC 2777 / LMG 1558 / NBRC 3245 / NCIMB 13370)</name>
    <name type="common">Acetobacter aurantius</name>
    <dbReference type="NCBI Taxonomy" id="767434"/>
    <lineage>
        <taxon>Bacteria</taxon>
        <taxon>Pseudomonadati</taxon>
        <taxon>Pseudomonadota</taxon>
        <taxon>Gammaproteobacteria</taxon>
        <taxon>Lysobacterales</taxon>
        <taxon>Rhodanobacteraceae</taxon>
        <taxon>Frateuria</taxon>
    </lineage>
</organism>
<dbReference type="Proteomes" id="UP000005234">
    <property type="component" value="Chromosome"/>
</dbReference>
<dbReference type="PROSITE" id="PS50983">
    <property type="entry name" value="FE_B12_PBP"/>
    <property type="match status" value="1"/>
</dbReference>
<evidence type="ECO:0000259" key="2">
    <source>
        <dbReference type="PROSITE" id="PS50983"/>
    </source>
</evidence>
<sequence>MMRRRLCALATLLLASLAMSAAAADPQRVISLGGDVTEIVYALQAQSELVGVDLTSTWPAEAGKLAQVGYVRQLAAEGILALRPGLILATHDAGPPVVIRQLQDAGVKVRILPEARDPQAVLAKVRSAGHWLERDQGAARLAGRLDGQYRQLAGKTEAMTRHPGVLFLMSAGTAGTLAAGQDTAADAAIRLAGGRNVAVGFKGYKPLSAEALAALAPEVILLMSERADSSAEAVLSLPGIADTPAARKHQLIMVDGQALLGFGPRNAERELDLQQRLAAVVP</sequence>
<evidence type="ECO:0000313" key="3">
    <source>
        <dbReference type="EMBL" id="AFC86514.1"/>
    </source>
</evidence>
<keyword evidence="1" id="KW-0732">Signal</keyword>
<evidence type="ECO:0000256" key="1">
    <source>
        <dbReference type="SAM" id="SignalP"/>
    </source>
</evidence>
<evidence type="ECO:0000313" key="4">
    <source>
        <dbReference type="Proteomes" id="UP000005234"/>
    </source>
</evidence>
<dbReference type="PANTHER" id="PTHR30535">
    <property type="entry name" value="VITAMIN B12-BINDING PROTEIN"/>
    <property type="match status" value="1"/>
</dbReference>
<proteinExistence type="predicted"/>
<dbReference type="eggNOG" id="COG4558">
    <property type="taxonomic scope" value="Bacteria"/>
</dbReference>
<gene>
    <name evidence="3" type="ordered locus">Fraau_2132</name>
</gene>
<feature type="chain" id="PRO_5003613633" evidence="1">
    <location>
        <begin position="24"/>
        <end position="282"/>
    </location>
</feature>
<dbReference type="Pfam" id="PF01497">
    <property type="entry name" value="Peripla_BP_2"/>
    <property type="match status" value="1"/>
</dbReference>
<protein>
    <submittedName>
        <fullName evidence="3">ABC-type hemin transport system, periplasmic component</fullName>
    </submittedName>
</protein>
<keyword evidence="4" id="KW-1185">Reference proteome</keyword>
<dbReference type="EMBL" id="CP003350">
    <property type="protein sequence ID" value="AFC86514.1"/>
    <property type="molecule type" value="Genomic_DNA"/>
</dbReference>
<dbReference type="OrthoDB" id="9797736at2"/>
<dbReference type="InterPro" id="IPR050902">
    <property type="entry name" value="ABC_Transporter_SBP"/>
</dbReference>